<name>A0A915IGI0_ROMCU</name>
<accession>A0A915IGI0</accession>
<dbReference type="PROSITE" id="PS51257">
    <property type="entry name" value="PROKAR_LIPOPROTEIN"/>
    <property type="match status" value="1"/>
</dbReference>
<protein>
    <submittedName>
        <fullName evidence="2">Uncharacterized protein</fullName>
    </submittedName>
</protein>
<keyword evidence="1" id="KW-1185">Reference proteome</keyword>
<evidence type="ECO:0000313" key="1">
    <source>
        <dbReference type="Proteomes" id="UP000887565"/>
    </source>
</evidence>
<dbReference type="WBParaSite" id="nRc.2.0.1.t12904-RA">
    <property type="protein sequence ID" value="nRc.2.0.1.t12904-RA"/>
    <property type="gene ID" value="nRc.2.0.1.g12904"/>
</dbReference>
<sequence>MIAADNKTFEITHFVIIGSLTFLGGCFNTSLSTGSTPKLLKIYMLISSKLTKYALIIPLRRRSVHDDIYPQNLHSVQRRLNNLKPYGVKIIVDQNHIGRFFANIGTAFAHSNPYISFFQCYGVIHAVAGHGDTEPNKKTQMIHNTSCVSRSA</sequence>
<evidence type="ECO:0000313" key="2">
    <source>
        <dbReference type="WBParaSite" id="nRc.2.0.1.t12904-RA"/>
    </source>
</evidence>
<organism evidence="1 2">
    <name type="scientific">Romanomermis culicivorax</name>
    <name type="common">Nematode worm</name>
    <dbReference type="NCBI Taxonomy" id="13658"/>
    <lineage>
        <taxon>Eukaryota</taxon>
        <taxon>Metazoa</taxon>
        <taxon>Ecdysozoa</taxon>
        <taxon>Nematoda</taxon>
        <taxon>Enoplea</taxon>
        <taxon>Dorylaimia</taxon>
        <taxon>Mermithida</taxon>
        <taxon>Mermithoidea</taxon>
        <taxon>Mermithidae</taxon>
        <taxon>Romanomermis</taxon>
    </lineage>
</organism>
<dbReference type="Proteomes" id="UP000887565">
    <property type="component" value="Unplaced"/>
</dbReference>
<dbReference type="AlphaFoldDB" id="A0A915IGI0"/>
<proteinExistence type="predicted"/>
<reference evidence="2" key="1">
    <citation type="submission" date="2022-11" db="UniProtKB">
        <authorList>
            <consortium name="WormBaseParasite"/>
        </authorList>
    </citation>
    <scope>IDENTIFICATION</scope>
</reference>